<reference evidence="4 5" key="1">
    <citation type="journal article" date="2009" name="PLoS ONE">
        <title>Complete genome sequence of the aerobic CO-oxidizing thermophile Thermomicrobium roseum.</title>
        <authorList>
            <person name="Wu D."/>
            <person name="Raymond J."/>
            <person name="Wu M."/>
            <person name="Chatterji S."/>
            <person name="Ren Q."/>
            <person name="Graham J.E."/>
            <person name="Bryant D.A."/>
            <person name="Robb F."/>
            <person name="Colman A."/>
            <person name="Tallon L.J."/>
            <person name="Badger J.H."/>
            <person name="Madupu R."/>
            <person name="Ward N.L."/>
            <person name="Eisen J.A."/>
        </authorList>
    </citation>
    <scope>NUCLEOTIDE SEQUENCE [LARGE SCALE GENOMIC DNA]</scope>
    <source>
        <strain evidence="5">ATCC 27502 / DSM 5159 / P-2</strain>
    </source>
</reference>
<feature type="region of interest" description="Disordered" evidence="3">
    <location>
        <begin position="31"/>
        <end position="54"/>
    </location>
</feature>
<gene>
    <name evidence="4" type="ordered locus">trd_0135</name>
</gene>
<dbReference type="SUPFAM" id="SSF53850">
    <property type="entry name" value="Periplasmic binding protein-like II"/>
    <property type="match status" value="1"/>
</dbReference>
<dbReference type="InterPro" id="IPR006311">
    <property type="entry name" value="TAT_signal"/>
</dbReference>
<dbReference type="Gene3D" id="3.40.190.10">
    <property type="entry name" value="Periplasmic binding protein-like II"/>
    <property type="match status" value="2"/>
</dbReference>
<evidence type="ECO:0000256" key="2">
    <source>
        <dbReference type="ARBA" id="ARBA00008520"/>
    </source>
</evidence>
<keyword evidence="5" id="KW-1185">Reference proteome</keyword>
<dbReference type="AlphaFoldDB" id="B9KXE8"/>
<sequence length="510" mass="57620">MADRLTRREVLRAGTGALVGLLAACSQQQASKTPAPSPAAQSTGQAAAGTPAVSGEPRFDGVTLKYMSHPGQIHPIITHHLDYLKEKYGISIQIIDSPDPTSYQDAMRDIRAGGGQFDIYMIFPRYNGELAAAGGIRELDDLIQKYNAKPLWDNIMDAYRILYSEWHGKIITAPVDGDVAMMYYRKDAFENPDYQKQFKEKYGFDLRVPRTWEECLKIAEFFTGWAWGPTGKPGYGFQTSTWDRAFIEQQWAPMMASAGGNWLTEDLDPGWNNDAGTRALIDLKHFLDFAPPGSISLSWNQTMETVFANDVAIILWYMDLGRLGWSPNSWFAKSGGPEKMKNIGYAEWPGYEINGKYRNYNSMFYGRVVAISKFSKNPDAAFMVLKTLLTPERRVLSMDDDQSGSDMFLKTDYDPSVFKKLTPTKEFLDVAKVVITKGFPEMQIPGVGEYMDALQGQIHAYLTGSESDPKKALQAAAERWKEITDRYNRSKQKEYWLEVLERYRKAGLQV</sequence>
<evidence type="ECO:0000313" key="4">
    <source>
        <dbReference type="EMBL" id="ACM05334.1"/>
    </source>
</evidence>
<dbReference type="STRING" id="309801.trd_0135"/>
<protein>
    <submittedName>
        <fullName evidence="4">Putative Bacterial extracellular solute-binding protein</fullName>
    </submittedName>
</protein>
<dbReference type="EMBL" id="CP001275">
    <property type="protein sequence ID" value="ACM05334.1"/>
    <property type="molecule type" value="Genomic_DNA"/>
</dbReference>
<organism evidence="4 5">
    <name type="scientific">Thermomicrobium roseum (strain ATCC 27502 / DSM 5159 / P-2)</name>
    <dbReference type="NCBI Taxonomy" id="309801"/>
    <lineage>
        <taxon>Bacteria</taxon>
        <taxon>Pseudomonadati</taxon>
        <taxon>Thermomicrobiota</taxon>
        <taxon>Thermomicrobia</taxon>
        <taxon>Thermomicrobiales</taxon>
        <taxon>Thermomicrobiaceae</taxon>
        <taxon>Thermomicrobium</taxon>
    </lineage>
</organism>
<dbReference type="PROSITE" id="PS51318">
    <property type="entry name" value="TAT"/>
    <property type="match status" value="1"/>
</dbReference>
<dbReference type="eggNOG" id="COG1653">
    <property type="taxonomic scope" value="Bacteria"/>
</dbReference>
<dbReference type="PANTHER" id="PTHR43649:SF12">
    <property type="entry name" value="DIACETYLCHITOBIOSE BINDING PROTEIN DASA"/>
    <property type="match status" value="1"/>
</dbReference>
<evidence type="ECO:0000256" key="1">
    <source>
        <dbReference type="ARBA" id="ARBA00004418"/>
    </source>
</evidence>
<dbReference type="InterPro" id="IPR006059">
    <property type="entry name" value="SBP"/>
</dbReference>
<dbReference type="PANTHER" id="PTHR43649">
    <property type="entry name" value="ARABINOSE-BINDING PROTEIN-RELATED"/>
    <property type="match status" value="1"/>
</dbReference>
<proteinExistence type="inferred from homology"/>
<evidence type="ECO:0000256" key="3">
    <source>
        <dbReference type="SAM" id="MobiDB-lite"/>
    </source>
</evidence>
<name>B9KXE8_THERP</name>
<dbReference type="GO" id="GO:0042597">
    <property type="term" value="C:periplasmic space"/>
    <property type="evidence" value="ECO:0007669"/>
    <property type="project" value="UniProtKB-SubCell"/>
</dbReference>
<dbReference type="RefSeq" id="WP_012641548.1">
    <property type="nucleotide sequence ID" value="NC_011959.1"/>
</dbReference>
<dbReference type="OrthoDB" id="9812682at2"/>
<dbReference type="Proteomes" id="UP000000447">
    <property type="component" value="Chromosome"/>
</dbReference>
<dbReference type="KEGG" id="tro:trd_0135"/>
<dbReference type="HOGENOM" id="CLU_031285_9_3_0"/>
<dbReference type="InterPro" id="IPR050490">
    <property type="entry name" value="Bact_solute-bd_prot1"/>
</dbReference>
<accession>B9KXE8</accession>
<feature type="compositionally biased region" description="Low complexity" evidence="3">
    <location>
        <begin position="31"/>
        <end position="52"/>
    </location>
</feature>
<dbReference type="Pfam" id="PF01547">
    <property type="entry name" value="SBP_bac_1"/>
    <property type="match status" value="1"/>
</dbReference>
<evidence type="ECO:0000313" key="5">
    <source>
        <dbReference type="Proteomes" id="UP000000447"/>
    </source>
</evidence>
<comment type="subcellular location">
    <subcellularLocation>
        <location evidence="1">Periplasm</location>
    </subcellularLocation>
</comment>
<dbReference type="PROSITE" id="PS51257">
    <property type="entry name" value="PROKAR_LIPOPROTEIN"/>
    <property type="match status" value="1"/>
</dbReference>
<comment type="similarity">
    <text evidence="2">Belongs to the bacterial solute-binding protein 1 family.</text>
</comment>